<dbReference type="InterPro" id="IPR005545">
    <property type="entry name" value="YCII"/>
</dbReference>
<evidence type="ECO:0000313" key="4">
    <source>
        <dbReference type="EMBL" id="ATG74229.1"/>
    </source>
</evidence>
<accession>A0A291HQ37</accession>
<keyword evidence="5" id="KW-1185">Reference proteome</keyword>
<sequence length="279" mass="30553">MKFILMRKADAATEQGVMPSEELLQAMADYNERLLQAGVLVSGEGLKPSREGCRISFRDGEPTVTDGPFAETKELLAGFSVLEVASKEEAIAWARQWPRLDGDVTLELRPYYQLEDFAPGAAIDKHRAMGERMAKLPAAVATYLMFDGRCREAMTFYAELLGGQLEMMLPYADTPAAAEVPADCQQLIAHARLNLGGRLLMASDAGGDGYQPPQGVSIHLEFPDPARAEQVFRALAEGGREQMPFAETFWAHRFGMATDRFGIGWMVSCEQAGGQGRPS</sequence>
<dbReference type="PANTHER" id="PTHR35174:SF4">
    <property type="entry name" value="BLL7163 PROTEIN"/>
    <property type="match status" value="1"/>
</dbReference>
<dbReference type="KEGG" id="zdf:AN401_10470"/>
<dbReference type="InterPro" id="IPR011008">
    <property type="entry name" value="Dimeric_a/b-barrel"/>
</dbReference>
<evidence type="ECO:0000313" key="5">
    <source>
        <dbReference type="Proteomes" id="UP000217763"/>
    </source>
</evidence>
<dbReference type="SUPFAM" id="SSF54909">
    <property type="entry name" value="Dimeric alpha+beta barrel"/>
    <property type="match status" value="1"/>
</dbReference>
<protein>
    <submittedName>
        <fullName evidence="4">PhnB-like protein</fullName>
    </submittedName>
</protein>
<dbReference type="EMBL" id="CP012621">
    <property type="protein sequence ID" value="ATG74229.1"/>
    <property type="molecule type" value="Genomic_DNA"/>
</dbReference>
<dbReference type="RefSeq" id="WP_096779322.1">
    <property type="nucleotide sequence ID" value="NZ_CP012621.1"/>
</dbReference>
<dbReference type="Pfam" id="PF03795">
    <property type="entry name" value="YCII"/>
    <property type="match status" value="1"/>
</dbReference>
<dbReference type="CDD" id="cd06588">
    <property type="entry name" value="PhnB_like"/>
    <property type="match status" value="1"/>
</dbReference>
<dbReference type="Proteomes" id="UP000217763">
    <property type="component" value="Chromosome"/>
</dbReference>
<evidence type="ECO:0000256" key="1">
    <source>
        <dbReference type="ARBA" id="ARBA00007689"/>
    </source>
</evidence>
<reference evidence="5" key="1">
    <citation type="submission" date="2015-09" db="EMBL/GenBank/DDBJ databases">
        <authorList>
            <person name="Shao Z."/>
            <person name="Wang L."/>
        </authorList>
    </citation>
    <scope>NUCLEOTIDE SEQUENCE [LARGE SCALE GENOMIC DNA]</scope>
    <source>
        <strain evidence="5">F13-1</strain>
    </source>
</reference>
<dbReference type="SUPFAM" id="SSF54593">
    <property type="entry name" value="Glyoxalase/Bleomycin resistance protein/Dihydroxybiphenyl dioxygenase"/>
    <property type="match status" value="1"/>
</dbReference>
<dbReference type="Pfam" id="PF06983">
    <property type="entry name" value="3-dmu-9_3-mt"/>
    <property type="match status" value="1"/>
</dbReference>
<dbReference type="Gene3D" id="3.10.180.10">
    <property type="entry name" value="2,3-Dihydroxybiphenyl 1,2-Dioxygenase, domain 1"/>
    <property type="match status" value="1"/>
</dbReference>
<dbReference type="PANTHER" id="PTHR35174">
    <property type="entry name" value="BLL7171 PROTEIN-RELATED"/>
    <property type="match status" value="1"/>
</dbReference>
<name>A0A291HQ37_9GAMM</name>
<proteinExistence type="inferred from homology"/>
<feature type="domain" description="PhnB-like" evidence="3">
    <location>
        <begin position="140"/>
        <end position="267"/>
    </location>
</feature>
<organism evidence="4 5">
    <name type="scientific">Zobellella denitrificans</name>
    <dbReference type="NCBI Taxonomy" id="347534"/>
    <lineage>
        <taxon>Bacteria</taxon>
        <taxon>Pseudomonadati</taxon>
        <taxon>Pseudomonadota</taxon>
        <taxon>Gammaproteobacteria</taxon>
        <taxon>Aeromonadales</taxon>
        <taxon>Aeromonadaceae</taxon>
        <taxon>Zobellella</taxon>
    </lineage>
</organism>
<gene>
    <name evidence="4" type="ORF">AN401_10470</name>
</gene>
<evidence type="ECO:0000259" key="3">
    <source>
        <dbReference type="Pfam" id="PF06983"/>
    </source>
</evidence>
<dbReference type="InterPro" id="IPR029068">
    <property type="entry name" value="Glyas_Bleomycin-R_OHBP_Dase"/>
</dbReference>
<dbReference type="Gene3D" id="3.30.70.1060">
    <property type="entry name" value="Dimeric alpha+beta barrel"/>
    <property type="match status" value="1"/>
</dbReference>
<feature type="domain" description="YCII-related" evidence="2">
    <location>
        <begin position="1"/>
        <end position="100"/>
    </location>
</feature>
<dbReference type="InterPro" id="IPR028973">
    <property type="entry name" value="PhnB-like"/>
</dbReference>
<comment type="similarity">
    <text evidence="1">Belongs to the YciI family.</text>
</comment>
<evidence type="ECO:0000259" key="2">
    <source>
        <dbReference type="Pfam" id="PF03795"/>
    </source>
</evidence>
<dbReference type="AlphaFoldDB" id="A0A291HQ37"/>